<dbReference type="GO" id="GO:0046872">
    <property type="term" value="F:metal ion binding"/>
    <property type="evidence" value="ECO:0007669"/>
    <property type="project" value="UniProtKB-KW"/>
</dbReference>
<dbReference type="Pfam" id="PF00751">
    <property type="entry name" value="DM"/>
    <property type="match status" value="2"/>
</dbReference>
<dbReference type="GO" id="GO:0005634">
    <property type="term" value="C:nucleus"/>
    <property type="evidence" value="ECO:0007669"/>
    <property type="project" value="UniProtKB-SubCell"/>
</dbReference>
<dbReference type="InterPro" id="IPR036407">
    <property type="entry name" value="DM_DNA-bd_sf"/>
</dbReference>
<evidence type="ECO:0000256" key="1">
    <source>
        <dbReference type="ARBA" id="ARBA00022723"/>
    </source>
</evidence>
<feature type="compositionally biased region" description="Polar residues" evidence="6">
    <location>
        <begin position="865"/>
        <end position="881"/>
    </location>
</feature>
<evidence type="ECO:0000259" key="7">
    <source>
        <dbReference type="PROSITE" id="PS50809"/>
    </source>
</evidence>
<feature type="region of interest" description="Disordered" evidence="6">
    <location>
        <begin position="519"/>
        <end position="551"/>
    </location>
</feature>
<feature type="region of interest" description="Disordered" evidence="6">
    <location>
        <begin position="862"/>
        <end position="901"/>
    </location>
</feature>
<dbReference type="Proteomes" id="UP000728185">
    <property type="component" value="Unassembled WGS sequence"/>
</dbReference>
<dbReference type="Gene3D" id="4.10.1040.10">
    <property type="entry name" value="DM DNA-binding domain"/>
    <property type="match status" value="2"/>
</dbReference>
<comment type="subcellular location">
    <subcellularLocation>
        <location evidence="5">Nucleus</location>
    </subcellularLocation>
</comment>
<evidence type="ECO:0000256" key="4">
    <source>
        <dbReference type="ARBA" id="ARBA00023242"/>
    </source>
</evidence>
<dbReference type="OrthoDB" id="6162476at2759"/>
<reference evidence="8" key="1">
    <citation type="submission" date="2019-05" db="EMBL/GenBank/DDBJ databases">
        <title>Annotation for the trematode Fasciolopsis buski.</title>
        <authorList>
            <person name="Choi Y.-J."/>
        </authorList>
    </citation>
    <scope>NUCLEOTIDE SEQUENCE</scope>
    <source>
        <strain evidence="8">HT</strain>
        <tissue evidence="8">Whole worm</tissue>
    </source>
</reference>
<feature type="compositionally biased region" description="Polar residues" evidence="6">
    <location>
        <begin position="524"/>
        <end position="534"/>
    </location>
</feature>
<feature type="domain" description="DM" evidence="7">
    <location>
        <begin position="392"/>
        <end position="436"/>
    </location>
</feature>
<gene>
    <name evidence="8" type="ORF">FBUS_03785</name>
</gene>
<feature type="region of interest" description="Disordered" evidence="6">
    <location>
        <begin position="21"/>
        <end position="47"/>
    </location>
</feature>
<dbReference type="GO" id="GO:0000978">
    <property type="term" value="F:RNA polymerase II cis-regulatory region sequence-specific DNA binding"/>
    <property type="evidence" value="ECO:0007669"/>
    <property type="project" value="TreeGrafter"/>
</dbReference>
<feature type="compositionally biased region" description="Basic and acidic residues" evidence="6">
    <location>
        <begin position="164"/>
        <end position="177"/>
    </location>
</feature>
<dbReference type="PROSITE" id="PS40000">
    <property type="entry name" value="DM_1"/>
    <property type="match status" value="2"/>
</dbReference>
<feature type="region of interest" description="Disordered" evidence="6">
    <location>
        <begin position="164"/>
        <end position="199"/>
    </location>
</feature>
<evidence type="ECO:0000313" key="8">
    <source>
        <dbReference type="EMBL" id="KAA0189696.1"/>
    </source>
</evidence>
<feature type="DNA-binding region" description="DM" evidence="5">
    <location>
        <begin position="392"/>
        <end position="436"/>
    </location>
</feature>
<dbReference type="AlphaFoldDB" id="A0A8E0RRH7"/>
<evidence type="ECO:0000313" key="9">
    <source>
        <dbReference type="Proteomes" id="UP000728185"/>
    </source>
</evidence>
<evidence type="ECO:0000256" key="6">
    <source>
        <dbReference type="SAM" id="MobiDB-lite"/>
    </source>
</evidence>
<feature type="DNA-binding region" description="DM" evidence="5">
    <location>
        <begin position="239"/>
        <end position="286"/>
    </location>
</feature>
<keyword evidence="1 5" id="KW-0479">Metal-binding</keyword>
<dbReference type="GO" id="GO:0000981">
    <property type="term" value="F:DNA-binding transcription factor activity, RNA polymerase II-specific"/>
    <property type="evidence" value="ECO:0007669"/>
    <property type="project" value="TreeGrafter"/>
</dbReference>
<feature type="non-terminal residue" evidence="8">
    <location>
        <position position="1"/>
    </location>
</feature>
<protein>
    <submittedName>
        <fullName evidence="8">Doublesex and mab 3 transcription</fullName>
    </submittedName>
</protein>
<keyword evidence="9" id="KW-1185">Reference proteome</keyword>
<dbReference type="InterPro" id="IPR026607">
    <property type="entry name" value="DMRT"/>
</dbReference>
<feature type="region of interest" description="Disordered" evidence="6">
    <location>
        <begin position="293"/>
        <end position="331"/>
    </location>
</feature>
<keyword evidence="2 5" id="KW-0862">Zinc</keyword>
<proteinExistence type="predicted"/>
<dbReference type="SMART" id="SM00301">
    <property type="entry name" value="DM"/>
    <property type="match status" value="2"/>
</dbReference>
<keyword evidence="3 5" id="KW-0238">DNA-binding</keyword>
<feature type="compositionally biased region" description="Low complexity" evidence="6">
    <location>
        <begin position="998"/>
        <end position="1019"/>
    </location>
</feature>
<name>A0A8E0RRH7_9TREM</name>
<keyword evidence="4 5" id="KW-0539">Nucleus</keyword>
<evidence type="ECO:0000256" key="2">
    <source>
        <dbReference type="ARBA" id="ARBA00022833"/>
    </source>
</evidence>
<comment type="caution">
    <text evidence="8">The sequence shown here is derived from an EMBL/GenBank/DDBJ whole genome shotgun (WGS) entry which is preliminary data.</text>
</comment>
<feature type="domain" description="DM" evidence="7">
    <location>
        <begin position="239"/>
        <end position="286"/>
    </location>
</feature>
<dbReference type="EMBL" id="LUCM01007572">
    <property type="protein sequence ID" value="KAA0189696.1"/>
    <property type="molecule type" value="Genomic_DNA"/>
</dbReference>
<accession>A0A8E0RRH7</accession>
<dbReference type="SUPFAM" id="SSF82927">
    <property type="entry name" value="Cysteine-rich DNA binding domain, (DM domain)"/>
    <property type="match status" value="2"/>
</dbReference>
<dbReference type="GO" id="GO:0007548">
    <property type="term" value="P:sex differentiation"/>
    <property type="evidence" value="ECO:0007669"/>
    <property type="project" value="TreeGrafter"/>
</dbReference>
<evidence type="ECO:0000256" key="5">
    <source>
        <dbReference type="PROSITE-ProRule" id="PRU00070"/>
    </source>
</evidence>
<dbReference type="InterPro" id="IPR001275">
    <property type="entry name" value="DM_DNA-bd"/>
</dbReference>
<organism evidence="8 9">
    <name type="scientific">Fasciolopsis buskii</name>
    <dbReference type="NCBI Taxonomy" id="27845"/>
    <lineage>
        <taxon>Eukaryota</taxon>
        <taxon>Metazoa</taxon>
        <taxon>Spiralia</taxon>
        <taxon>Lophotrochozoa</taxon>
        <taxon>Platyhelminthes</taxon>
        <taxon>Trematoda</taxon>
        <taxon>Digenea</taxon>
        <taxon>Plagiorchiida</taxon>
        <taxon>Echinostomata</taxon>
        <taxon>Echinostomatoidea</taxon>
        <taxon>Fasciolidae</taxon>
        <taxon>Fasciolopsis</taxon>
    </lineage>
</organism>
<evidence type="ECO:0000256" key="3">
    <source>
        <dbReference type="ARBA" id="ARBA00023125"/>
    </source>
</evidence>
<sequence>LFLSIFKNYALRFVASTDISDFPRLKPEPNEQGAQNHRGASIRTPDSLAQTSGVLSSYETGDLISSASPSTSSLHTQSPGVNHIFSMRQPIMSDSGNNSVNQMTTMNDDYVNLTANGVTSTCFNLSFQPFYPTSQLVYGDPLTTSSLDVTPPVDIANMSAETKSFPDQDFNSRDGHQRTHSSSRTGNIHEPINEPDNFNARVTIRGSGRLHNTGRHMVFGSSSRSSRVASLCSRASYMCRKCKTHGQNIPVKRHKRACPYMHCTCMKCQLVDQGRKVVARQIALYRDQKGTSVRDVGYSGSSTRHERRVLSQSDWNHRVTESDSQVQSNMESKRIAMSSSKTSGNVMNSRILSAALDFGSSTLSCSSESRKSCSENMTDGDVNTSGIAGPHCRRCRNHSLAVTWKGHKKTCPFRNCPCDPCRLINVRKDTEKTLREMVNQHGDKSLSSSRVSNSNNATTVVCSPSTVQSTSRVDKSIPNPFSSFLLASTVTNLPNSFTPEAFEIRPSRTVSNEQLCMKHRTRSPDSLKSPSTDAIITGIEPSMPGTGSPALTSFDPVRPIFIPPANNLPFSEAYPSYFPWSNSEWALRSSALIPNPTDVTERRQAVETLGSPPALDWPIEASSNPAKPNYCGDPDPRIVQTADNLNRNQSYENAHGSQLNSLLAQSDLGMHSFMPTTVQDKIRTGIIQTVPLPSSPEHNSHSSPGAVGSMNGWFSSRPTGIATATTERRVWRSHWYEETIQEGSYSCERYCTHPTHFHSTLGDVAPFGNCFAPESDTNASFYCPERVSAVAAAAAAAAAMVAMTPPIANSTTARRRCAAHMHQHYHPRFHAHPSAISTSHGVQNASTAGGLIGAEFLYPGDQRTSHNSSQDLSQVDYSQATKPDASSDEYKTPLTATNQTPDVQNRIPKSILAGMQYWSPVEPAGCTNPSLSILGSTQACLTKQIDKVPQLNSEAAMPPFLSTIDTNRMQQSNLESQTDLYTDIERNTDARLMFEQIQDQQQRQSLHQSTQLQQQVRSSHSSDPEMAYWRMWKSWSATDHAALTSDQSIKQTHFEDESHKSTNGAASTPISREIERNLILDSHNQVPRYVERDEIQALLLVIRMK</sequence>
<dbReference type="PANTHER" id="PTHR12322">
    <property type="entry name" value="DOUBLESEX AND MAB-3 RELATED TRANSCRIPTION FACTOR DMRT"/>
    <property type="match status" value="1"/>
</dbReference>
<feature type="region of interest" description="Disordered" evidence="6">
    <location>
        <begin position="998"/>
        <end position="1020"/>
    </location>
</feature>
<dbReference type="PANTHER" id="PTHR12322:SF53">
    <property type="entry name" value="DOUBLESEX-MAB RELATED 11E"/>
    <property type="match status" value="1"/>
</dbReference>
<dbReference type="PROSITE" id="PS50809">
    <property type="entry name" value="DM_2"/>
    <property type="match status" value="2"/>
</dbReference>